<proteinExistence type="predicted"/>
<protein>
    <submittedName>
        <fullName evidence="2">Uncharacterized protein</fullName>
    </submittedName>
</protein>
<feature type="region of interest" description="Disordered" evidence="1">
    <location>
        <begin position="111"/>
        <end position="133"/>
    </location>
</feature>
<dbReference type="InterPro" id="IPR043737">
    <property type="entry name" value="DUF5682"/>
</dbReference>
<gene>
    <name evidence="2" type="ORF">G5C66_01530</name>
</gene>
<dbReference type="InterPro" id="IPR050458">
    <property type="entry name" value="LolB"/>
</dbReference>
<evidence type="ECO:0000313" key="2">
    <source>
        <dbReference type="EMBL" id="NGN91420.1"/>
    </source>
</evidence>
<name>A0A6M1QUL1_9ACTN</name>
<organism evidence="2 3">
    <name type="scientific">Nocardioides turkmenicus</name>
    <dbReference type="NCBI Taxonomy" id="2711220"/>
    <lineage>
        <taxon>Bacteria</taxon>
        <taxon>Bacillati</taxon>
        <taxon>Actinomycetota</taxon>
        <taxon>Actinomycetes</taxon>
        <taxon>Propionibacteriales</taxon>
        <taxon>Nocardioidaceae</taxon>
        <taxon>Nocardioides</taxon>
    </lineage>
</organism>
<evidence type="ECO:0000313" key="3">
    <source>
        <dbReference type="Proteomes" id="UP000483261"/>
    </source>
</evidence>
<comment type="caution">
    <text evidence="2">The sequence shown here is derived from an EMBL/GenBank/DDBJ whole genome shotgun (WGS) entry which is preliminary data.</text>
</comment>
<dbReference type="RefSeq" id="WP_165109006.1">
    <property type="nucleotide sequence ID" value="NZ_JAALAA010000001.1"/>
</dbReference>
<evidence type="ECO:0000256" key="1">
    <source>
        <dbReference type="SAM" id="MobiDB-lite"/>
    </source>
</evidence>
<keyword evidence="3" id="KW-1185">Reference proteome</keyword>
<dbReference type="Pfam" id="PF18934">
    <property type="entry name" value="DUF5682"/>
    <property type="match status" value="1"/>
</dbReference>
<dbReference type="PANTHER" id="PTHR30634">
    <property type="entry name" value="OUTER MEMBRANE LOLAB LIPOPROTEIN INSERTION APPARATUS"/>
    <property type="match status" value="1"/>
</dbReference>
<accession>A0A6M1QUL1</accession>
<dbReference type="Proteomes" id="UP000483261">
    <property type="component" value="Unassembled WGS sequence"/>
</dbReference>
<dbReference type="AlphaFoldDB" id="A0A6M1QUL1"/>
<dbReference type="PANTHER" id="PTHR30634:SF14">
    <property type="match status" value="1"/>
</dbReference>
<dbReference type="EMBL" id="JAALAA010000001">
    <property type="protein sequence ID" value="NGN91420.1"/>
    <property type="molecule type" value="Genomic_DNA"/>
</dbReference>
<sequence length="756" mass="81506">MTERSCAFEVLGVRHHGPGSARSVAAALEELSPDLVVIEGPPELDTLLELAGGPDLVPPVAALVYAVDEPRRSAFYPFAFFSPEWVAMRWALEHRVDVRFADLPATHVLAPGATSEEVTDERSEPRPAGSDPITRLARAAGYDDPERFWEDAVEHRAESSLGRFTAIREAMAEIRAEDPVDRENERREAYMRKVLRAARREGRERVAMVCGAYHAPVLHPSAWPKVADDNALLKGLPRIKVTATWAPWTAGRLAADSGYGAGVTSPGWYQHLYAHWHAGTPDDVVPGWLTRVARVLRSEGLAAAPATVVEAVRLAEALAAVRGRPSAGLEELQDATVAVLCEGSRLPLALVERTLVVGEELGQVPESAPLVPLAQDLARQQKRLRLKPSASETTVVLDLRRDAQRERSLLLHRLRLLGIHWATEADRGGTKGTFKEAWTLEWQPEFAVRLVEAGLYGTTVVAAAEGLVAERAAKADDLGPLAELIDQALVADLPAGLEAAIAALAERTAHQHDTLSLLRAIEPLARTQRYGDVRGSDTAVVAGVLHTVVLRAAAGLRAACTSLDDDAAAAMKGALDAAHRGVSLVGEAPAGSSAPAWVATWEQALVALAADDQVHGLVAGRVNRILLDSEQVSIGTVSARLSRQLSRGTSPEHAAAWVDGLLEGEALLLLHEIELLRLLDEWVASVAETTFEDLLPLLRRTFSRFQSPERRQIGGRVRNLDAAADLHHTTATLDLDLDLALPAAARVADLLQLELA</sequence>
<reference evidence="2 3" key="1">
    <citation type="submission" date="2020-02" db="EMBL/GenBank/DDBJ databases">
        <title>Whole-genome analyses of novel actinobacteria.</title>
        <authorList>
            <person name="Sahin N."/>
        </authorList>
    </citation>
    <scope>NUCLEOTIDE SEQUENCE [LARGE SCALE GENOMIC DNA]</scope>
    <source>
        <strain evidence="2 3">KC13</strain>
    </source>
</reference>